<keyword evidence="1" id="KW-0808">Transferase</keyword>
<dbReference type="GO" id="GO:0032259">
    <property type="term" value="P:methylation"/>
    <property type="evidence" value="ECO:0007669"/>
    <property type="project" value="UniProtKB-KW"/>
</dbReference>
<organism evidence="1 2">
    <name type="scientific">Selenomonas ruminantium</name>
    <dbReference type="NCBI Taxonomy" id="971"/>
    <lineage>
        <taxon>Bacteria</taxon>
        <taxon>Bacillati</taxon>
        <taxon>Bacillota</taxon>
        <taxon>Negativicutes</taxon>
        <taxon>Selenomonadales</taxon>
        <taxon>Selenomonadaceae</taxon>
        <taxon>Selenomonas</taxon>
    </lineage>
</organism>
<gene>
    <name evidence="1" type="ORF">E7203_08445</name>
</gene>
<sequence>MTLSIDIETFSSVDLSRSGVYKYAESPDFEILLFGYSVDGGPVRLVDFTDGEELPPEIVSALLDDKSPKWAFNCSFERTCIARYLRDKDKLAEGEFLRDFKDPNAVCCGIGRDVFNAGANAKFAPSIDEELQPTMTARGPGAVSQGYIVRRLIPLECCRLQGFPDWWCADLGTENPTEEEMAFWRNVFETHRKVMGTAKKPKSDNQIRKWLDDPHTDGAEYKMWGNGVALPCVYYVMMGIAHFSKES</sequence>
<dbReference type="EMBL" id="SVCA01000007">
    <property type="protein sequence ID" value="MBE6085462.1"/>
    <property type="molecule type" value="Genomic_DNA"/>
</dbReference>
<dbReference type="RefSeq" id="WP_369691830.1">
    <property type="nucleotide sequence ID" value="NZ_SVCA01000007.1"/>
</dbReference>
<dbReference type="AlphaFoldDB" id="A0A927WLM7"/>
<keyword evidence="1" id="KW-0489">Methyltransferase</keyword>
<dbReference type="Proteomes" id="UP000772151">
    <property type="component" value="Unassembled WGS sequence"/>
</dbReference>
<evidence type="ECO:0000313" key="2">
    <source>
        <dbReference type="Proteomes" id="UP000772151"/>
    </source>
</evidence>
<reference evidence="1" key="1">
    <citation type="submission" date="2019-04" db="EMBL/GenBank/DDBJ databases">
        <title>Evolution of Biomass-Degrading Anaerobic Consortia Revealed by Metagenomics.</title>
        <authorList>
            <person name="Peng X."/>
        </authorList>
    </citation>
    <scope>NUCLEOTIDE SEQUENCE</scope>
    <source>
        <strain evidence="1">SIG242</strain>
    </source>
</reference>
<dbReference type="Gene3D" id="3.90.120.10">
    <property type="entry name" value="DNA Methylase, subunit A, domain 2"/>
    <property type="match status" value="1"/>
</dbReference>
<dbReference type="SUPFAM" id="SSF53335">
    <property type="entry name" value="S-adenosyl-L-methionine-dependent methyltransferases"/>
    <property type="match status" value="1"/>
</dbReference>
<evidence type="ECO:0000313" key="1">
    <source>
        <dbReference type="EMBL" id="MBE6085462.1"/>
    </source>
</evidence>
<dbReference type="GO" id="GO:0008168">
    <property type="term" value="F:methyltransferase activity"/>
    <property type="evidence" value="ECO:0007669"/>
    <property type="project" value="UniProtKB-KW"/>
</dbReference>
<proteinExistence type="predicted"/>
<protein>
    <submittedName>
        <fullName evidence="1">DNA cytosine methyltransferase</fullName>
    </submittedName>
</protein>
<name>A0A927WLM7_SELRU</name>
<dbReference type="InterPro" id="IPR029063">
    <property type="entry name" value="SAM-dependent_MTases_sf"/>
</dbReference>
<comment type="caution">
    <text evidence="1">The sequence shown here is derived from an EMBL/GenBank/DDBJ whole genome shotgun (WGS) entry which is preliminary data.</text>
</comment>
<accession>A0A927WLM7</accession>